<feature type="compositionally biased region" description="Low complexity" evidence="1">
    <location>
        <begin position="15"/>
        <end position="36"/>
    </location>
</feature>
<gene>
    <name evidence="3" type="ordered locus">REQ_12670</name>
</gene>
<evidence type="ECO:0000313" key="4">
    <source>
        <dbReference type="Proteomes" id="UP000006892"/>
    </source>
</evidence>
<evidence type="ECO:0000256" key="1">
    <source>
        <dbReference type="SAM" id="MobiDB-lite"/>
    </source>
</evidence>
<accession>A0A3S5Y478</accession>
<name>A0A3S5Y478_RHOH1</name>
<feature type="transmembrane region" description="Helical" evidence="2">
    <location>
        <begin position="48"/>
        <end position="81"/>
    </location>
</feature>
<reference evidence="3" key="1">
    <citation type="journal article" date="2010" name="PLoS Genet.">
        <title>The genome of a pathogenic rhodococcus: cooptive virulence underpinned by key gene acquisitions.</title>
        <authorList>
            <person name="Letek M."/>
            <person name="Gonzalez P."/>
            <person name="Macarthur I."/>
            <person name="Rodriguez H."/>
            <person name="Freeman T.C."/>
            <person name="Valero-Rello A."/>
            <person name="Blanco M."/>
            <person name="Buckley T."/>
            <person name="Cherevach I."/>
            <person name="Fahey R."/>
            <person name="Hapeshi A."/>
            <person name="Holdstock J."/>
            <person name="Leadon D."/>
            <person name="Navas J."/>
            <person name="Ocampo A."/>
            <person name="Quail M.A."/>
            <person name="Sanders M."/>
            <person name="Scortti M.M."/>
            <person name="Prescott J.F."/>
            <person name="Fogarty U."/>
            <person name="Meijer W.G."/>
            <person name="Parkhill J."/>
            <person name="Bentley S.D."/>
            <person name="Vazquez-Boland J.A."/>
        </authorList>
    </citation>
    <scope>NUCLEOTIDE SEQUENCE [LARGE SCALE GENOMIC DNA]</scope>
    <source>
        <strain evidence="3 4">103S</strain>
    </source>
</reference>
<sequence length="157" mass="16096">MTEQFPQYPGGGAPQGAQPAYGQMPQQPMPQGYGQIPGNPERNGLGLAALILGIVGLLFCLVPLTGFIGLILGVIGLALGLAGLSRVRKAQASNKGVTISGIVLSALAVVGGIAGIVIVFTAVDQLGDDLNQISNDWDSYSECISNADTPEEMNACN</sequence>
<organism evidence="3">
    <name type="scientific">Rhodococcus hoagii (strain 103S)</name>
    <name type="common">Rhodococcus equi</name>
    <dbReference type="NCBI Taxonomy" id="685727"/>
    <lineage>
        <taxon>Bacteria</taxon>
        <taxon>Bacillati</taxon>
        <taxon>Actinomycetota</taxon>
        <taxon>Actinomycetes</taxon>
        <taxon>Mycobacteriales</taxon>
        <taxon>Nocardiaceae</taxon>
        <taxon>Prescottella</taxon>
    </lineage>
</organism>
<feature type="transmembrane region" description="Helical" evidence="2">
    <location>
        <begin position="102"/>
        <end position="123"/>
    </location>
</feature>
<dbReference type="EMBL" id="FN563149">
    <property type="protein sequence ID" value="CBH47364.1"/>
    <property type="molecule type" value="Genomic_DNA"/>
</dbReference>
<keyword evidence="2" id="KW-0472">Membrane</keyword>
<dbReference type="Pfam" id="PF07337">
    <property type="entry name" value="CagY_M"/>
    <property type="match status" value="1"/>
</dbReference>
<proteinExistence type="predicted"/>
<keyword evidence="2" id="KW-1133">Transmembrane helix</keyword>
<dbReference type="GeneID" id="57576964"/>
<dbReference type="Proteomes" id="UP001154400">
    <property type="component" value="Chromosome"/>
</dbReference>
<dbReference type="AlphaFoldDB" id="A0A3S5Y478"/>
<feature type="region of interest" description="Disordered" evidence="1">
    <location>
        <begin position="1"/>
        <end position="36"/>
    </location>
</feature>
<evidence type="ECO:0000313" key="3">
    <source>
        <dbReference type="EMBL" id="CBH47364.1"/>
    </source>
</evidence>
<dbReference type="InterPro" id="IPR010853">
    <property type="entry name" value="CagY_M"/>
</dbReference>
<protein>
    <submittedName>
        <fullName evidence="3">Integral membrane protein</fullName>
    </submittedName>
</protein>
<keyword evidence="2" id="KW-0812">Transmembrane</keyword>
<dbReference type="KEGG" id="req:REQ_12670"/>
<evidence type="ECO:0000256" key="2">
    <source>
        <dbReference type="SAM" id="Phobius"/>
    </source>
</evidence>
<dbReference type="RefSeq" id="WP_013415271.1">
    <property type="nucleotide sequence ID" value="NC_014659.1"/>
</dbReference>